<accession>A0AA41W6E4</accession>
<proteinExistence type="predicted"/>
<feature type="signal peptide" evidence="1">
    <location>
        <begin position="1"/>
        <end position="22"/>
    </location>
</feature>
<keyword evidence="1" id="KW-0732">Signal</keyword>
<dbReference type="PROSITE" id="PS51257">
    <property type="entry name" value="PROKAR_LIPOPROTEIN"/>
    <property type="match status" value="1"/>
</dbReference>
<reference evidence="2 3" key="1">
    <citation type="journal article" date="2013" name="Antonie Van Leeuwenhoek">
        <title>Echinimonas agarilytica gen. nov., sp. nov., a new gammaproteobacterium isolated from the sea urchin Strongylocentrotus intermedius.</title>
        <authorList>
            <person name="Nedashkovskaya O.I."/>
            <person name="Stenkova A.M."/>
            <person name="Zhukova N.V."/>
            <person name="Van Trappen S."/>
            <person name="Lee J.S."/>
            <person name="Kim S.B."/>
        </authorList>
    </citation>
    <scope>NUCLEOTIDE SEQUENCE [LARGE SCALE GENOMIC DNA]</scope>
    <source>
        <strain evidence="2 3">KMM 6351</strain>
    </source>
</reference>
<protein>
    <recommendedName>
        <fullName evidence="4">DUF3829 domain-containing protein</fullName>
    </recommendedName>
</protein>
<keyword evidence="3" id="KW-1185">Reference proteome</keyword>
<evidence type="ECO:0008006" key="4">
    <source>
        <dbReference type="Google" id="ProtNLM"/>
    </source>
</evidence>
<sequence length="391" mass="44699">MRWRFRVLLVGTLLFGLTGCFSNEQQVGTIGAKMTSGDVLAPSDAFVGFYDSNLYLVSAKFERYSEEIDRYIEPVMQGKRPTRLPAEMRQHPYAPALISAADKYYQSKTKFVAKHQYDITAFQHSIAKSLAQTKRELKAAQAQLKVHHEALIPELDAFEQISLAIFKTEEQINILQAESEQVESPQLKAEIDTLTAKLGSPFNLESSEFRLKQLRPSSFEEGSLYAKAYAAKVAIYDRARKVGITDLSDLEIRLNKSEQAAEHFQRQLEFGYLPEEEQIYFEQQQQKMIDELLLSADRARQRLLYVLMHNHLIKSVSVDKAGHFEIVEDARFLVAKASLQGHTQQQMWFVNMSHHKDSEALMLHQRNSLDGGYSTVLEKINKLAFLKAQDD</sequence>
<evidence type="ECO:0000256" key="1">
    <source>
        <dbReference type="SAM" id="SignalP"/>
    </source>
</evidence>
<name>A0AA41W6E4_9GAMM</name>
<dbReference type="AlphaFoldDB" id="A0AA41W6E4"/>
<evidence type="ECO:0000313" key="2">
    <source>
        <dbReference type="EMBL" id="MCM2679722.1"/>
    </source>
</evidence>
<dbReference type="RefSeq" id="WP_251261162.1">
    <property type="nucleotide sequence ID" value="NZ_JAMQGP010000003.1"/>
</dbReference>
<evidence type="ECO:0000313" key="3">
    <source>
        <dbReference type="Proteomes" id="UP001165393"/>
    </source>
</evidence>
<feature type="chain" id="PRO_5041252080" description="DUF3829 domain-containing protein" evidence="1">
    <location>
        <begin position="23"/>
        <end position="391"/>
    </location>
</feature>
<dbReference type="Proteomes" id="UP001165393">
    <property type="component" value="Unassembled WGS sequence"/>
</dbReference>
<organism evidence="2 3">
    <name type="scientific">Echinimonas agarilytica</name>
    <dbReference type="NCBI Taxonomy" id="1215918"/>
    <lineage>
        <taxon>Bacteria</taxon>
        <taxon>Pseudomonadati</taxon>
        <taxon>Pseudomonadota</taxon>
        <taxon>Gammaproteobacteria</taxon>
        <taxon>Alteromonadales</taxon>
        <taxon>Echinimonadaceae</taxon>
        <taxon>Echinimonas</taxon>
    </lineage>
</organism>
<comment type="caution">
    <text evidence="2">The sequence shown here is derived from an EMBL/GenBank/DDBJ whole genome shotgun (WGS) entry which is preliminary data.</text>
</comment>
<dbReference type="EMBL" id="JAMQGP010000003">
    <property type="protein sequence ID" value="MCM2679722.1"/>
    <property type="molecule type" value="Genomic_DNA"/>
</dbReference>
<gene>
    <name evidence="2" type="ORF">NAF29_08605</name>
</gene>